<sequence length="260" mass="28719">MTTFKVETENIISLLLQTYKWLLNGKEKLALLKLAHCAESATEMSDSAEKLARSFEQLQVKSTVARSNTIEAEASAKERQEKAEQAERETIASQKAEQVKRDELAGQISQMQALFDDAKEREEAEAKKAFITTIISAVTTTIGAGLGAYSALKNPISLVTGGSDSGSSGVDKEALVEAQKKAEEKKKTLDEAQSKLLDSKEQRDRTRNAIDSLDKEIKEIEKNIEKLNGELKKNTDGKQVNDVGTRIKEKESELVEKTKN</sequence>
<dbReference type="AlphaFoldDB" id="A0A3S4IDH7"/>
<feature type="compositionally biased region" description="Basic and acidic residues" evidence="1">
    <location>
        <begin position="74"/>
        <end position="90"/>
    </location>
</feature>
<dbReference type="PANTHER" id="PTHR37508">
    <property type="entry name" value="TRANSMEMBRANE PROTEIN"/>
    <property type="match status" value="1"/>
</dbReference>
<organism evidence="2 3">
    <name type="scientific">Chromobacterium violaceum</name>
    <dbReference type="NCBI Taxonomy" id="536"/>
    <lineage>
        <taxon>Bacteria</taxon>
        <taxon>Pseudomonadati</taxon>
        <taxon>Pseudomonadota</taxon>
        <taxon>Betaproteobacteria</taxon>
        <taxon>Neisseriales</taxon>
        <taxon>Chromobacteriaceae</taxon>
        <taxon>Chromobacterium</taxon>
    </lineage>
</organism>
<dbReference type="PANTHER" id="PTHR37508:SF1">
    <property type="entry name" value="TRANSMEMBRANE PROTEIN"/>
    <property type="match status" value="1"/>
</dbReference>
<gene>
    <name evidence="2" type="ORF">NCTC9695_01472</name>
</gene>
<proteinExistence type="predicted"/>
<dbReference type="Proteomes" id="UP000275777">
    <property type="component" value="Chromosome"/>
</dbReference>
<feature type="region of interest" description="Disordered" evidence="1">
    <location>
        <begin position="73"/>
        <end position="99"/>
    </location>
</feature>
<feature type="region of interest" description="Disordered" evidence="1">
    <location>
        <begin position="183"/>
        <end position="210"/>
    </location>
</feature>
<reference evidence="2 3" key="1">
    <citation type="submission" date="2018-12" db="EMBL/GenBank/DDBJ databases">
        <authorList>
            <consortium name="Pathogen Informatics"/>
        </authorList>
    </citation>
    <scope>NUCLEOTIDE SEQUENCE [LARGE SCALE GENOMIC DNA]</scope>
    <source>
        <strain evidence="2 3">NCTC9695</strain>
    </source>
</reference>
<protein>
    <submittedName>
        <fullName evidence="2">Uncharacterized protein</fullName>
    </submittedName>
</protein>
<evidence type="ECO:0000256" key="1">
    <source>
        <dbReference type="SAM" id="MobiDB-lite"/>
    </source>
</evidence>
<accession>A0A3S4IDH7</accession>
<dbReference type="EMBL" id="LR134182">
    <property type="protein sequence ID" value="VEB41058.1"/>
    <property type="molecule type" value="Genomic_DNA"/>
</dbReference>
<name>A0A3S4IDH7_CHRVL</name>
<evidence type="ECO:0000313" key="2">
    <source>
        <dbReference type="EMBL" id="VEB41058.1"/>
    </source>
</evidence>
<evidence type="ECO:0000313" key="3">
    <source>
        <dbReference type="Proteomes" id="UP000275777"/>
    </source>
</evidence>